<reference evidence="2 3" key="1">
    <citation type="journal article" date="2015" name="Stand. Genomic Sci.">
        <title>Genomic Encyclopedia of Bacterial and Archaeal Type Strains, Phase III: the genomes of soil and plant-associated and newly described type strains.</title>
        <authorList>
            <person name="Whitman W.B."/>
            <person name="Woyke T."/>
            <person name="Klenk H.P."/>
            <person name="Zhou Y."/>
            <person name="Lilburn T.G."/>
            <person name="Beck B.J."/>
            <person name="De Vos P."/>
            <person name="Vandamme P."/>
            <person name="Eisen J.A."/>
            <person name="Garrity G."/>
            <person name="Hugenholtz P."/>
            <person name="Kyrpides N.C."/>
        </authorList>
    </citation>
    <scope>NUCLEOTIDE SEQUENCE [LARGE SCALE GENOMIC DNA]</scope>
    <source>
        <strain evidence="2 3">VKM Ac-2538</strain>
    </source>
</reference>
<proteinExistence type="predicted"/>
<dbReference type="Proteomes" id="UP000295818">
    <property type="component" value="Unassembled WGS sequence"/>
</dbReference>
<dbReference type="Gene3D" id="2.30.110.10">
    <property type="entry name" value="Electron Transport, Fmn-binding Protein, Chain A"/>
    <property type="match status" value="1"/>
</dbReference>
<dbReference type="SUPFAM" id="SSF50475">
    <property type="entry name" value="FMN-binding split barrel"/>
    <property type="match status" value="1"/>
</dbReference>
<feature type="domain" description="Pyridoxamine 5'-phosphate oxidase N-terminal" evidence="1">
    <location>
        <begin position="6"/>
        <end position="116"/>
    </location>
</feature>
<comment type="caution">
    <text evidence="2">The sequence shown here is derived from an EMBL/GenBank/DDBJ whole genome shotgun (WGS) entry which is preliminary data.</text>
</comment>
<dbReference type="EMBL" id="SLWM01000009">
    <property type="protein sequence ID" value="TCO20206.1"/>
    <property type="molecule type" value="Genomic_DNA"/>
</dbReference>
<dbReference type="InterPro" id="IPR012349">
    <property type="entry name" value="Split_barrel_FMN-bd"/>
</dbReference>
<protein>
    <submittedName>
        <fullName evidence="2">Nitroimidazol reductase NimA-like FMN-containing flavoprotein (Pyridoxamine 5'-phosphate oxidase superfamily)</fullName>
    </submittedName>
</protein>
<sequence length="157" mass="17249">MPDRVETARQLITDNLYMALGTADESGTPWVSPVFFTPHEFTDFYWVSSPDTQHSRNIAGRPEVSIAIFDTHAVVGTAEAVYCKATAQQVPDEELEAAAAIYNSKLPDTRAFPPSELVAPAIFRLYRATVHEHSVLVRGGDPELGKGHDSRLVITLP</sequence>
<evidence type="ECO:0000259" key="1">
    <source>
        <dbReference type="Pfam" id="PF01243"/>
    </source>
</evidence>
<organism evidence="2 3">
    <name type="scientific">Kribbella orskensis</name>
    <dbReference type="NCBI Taxonomy" id="2512216"/>
    <lineage>
        <taxon>Bacteria</taxon>
        <taxon>Bacillati</taxon>
        <taxon>Actinomycetota</taxon>
        <taxon>Actinomycetes</taxon>
        <taxon>Propionibacteriales</taxon>
        <taxon>Kribbellaceae</taxon>
        <taxon>Kribbella</taxon>
    </lineage>
</organism>
<dbReference type="RefSeq" id="WP_132190905.1">
    <property type="nucleotide sequence ID" value="NZ_SLWM01000009.1"/>
</dbReference>
<evidence type="ECO:0000313" key="3">
    <source>
        <dbReference type="Proteomes" id="UP000295818"/>
    </source>
</evidence>
<dbReference type="InterPro" id="IPR011576">
    <property type="entry name" value="Pyridox_Oxase_N"/>
</dbReference>
<name>A0ABY2BHG1_9ACTN</name>
<evidence type="ECO:0000313" key="2">
    <source>
        <dbReference type="EMBL" id="TCO20206.1"/>
    </source>
</evidence>
<gene>
    <name evidence="2" type="ORF">EV644_109227</name>
</gene>
<accession>A0ABY2BHG1</accession>
<keyword evidence="3" id="KW-1185">Reference proteome</keyword>
<dbReference type="Pfam" id="PF01243">
    <property type="entry name" value="PNPOx_N"/>
    <property type="match status" value="1"/>
</dbReference>